<dbReference type="Pfam" id="PF13087">
    <property type="entry name" value="AAA_12"/>
    <property type="match status" value="1"/>
</dbReference>
<dbReference type="InterPro" id="IPR027417">
    <property type="entry name" value="P-loop_NTPase"/>
</dbReference>
<evidence type="ECO:0000256" key="5">
    <source>
        <dbReference type="ARBA" id="ARBA00022840"/>
    </source>
</evidence>
<dbReference type="InterPro" id="IPR050534">
    <property type="entry name" value="Coronavir_polyprotein_1ab"/>
</dbReference>
<feature type="domain" description="DNA2/NAM7 helicase helicase" evidence="6">
    <location>
        <begin position="157"/>
        <end position="369"/>
    </location>
</feature>
<keyword evidence="5" id="KW-0067">ATP-binding</keyword>
<evidence type="ECO:0000256" key="3">
    <source>
        <dbReference type="ARBA" id="ARBA00022801"/>
    </source>
</evidence>
<dbReference type="CDD" id="cd18808">
    <property type="entry name" value="SF1_C_Upf1"/>
    <property type="match status" value="1"/>
</dbReference>
<keyword evidence="2" id="KW-0547">Nucleotide-binding</keyword>
<keyword evidence="4 8" id="KW-0347">Helicase</keyword>
<comment type="caution">
    <text evidence="8">The sequence shown here is derived from an EMBL/GenBank/DDBJ whole genome shotgun (WGS) entry which is preliminary data.</text>
</comment>
<dbReference type="SUPFAM" id="SSF52540">
    <property type="entry name" value="P-loop containing nucleoside triphosphate hydrolases"/>
    <property type="match status" value="1"/>
</dbReference>
<dbReference type="Proteomes" id="UP000074108">
    <property type="component" value="Unassembled WGS sequence"/>
</dbReference>
<dbReference type="EMBL" id="LDYG01000027">
    <property type="protein sequence ID" value="KUP06750.1"/>
    <property type="molecule type" value="Genomic_DNA"/>
</dbReference>
<dbReference type="Gene3D" id="3.40.50.300">
    <property type="entry name" value="P-loop containing nucleotide triphosphate hydrolases"/>
    <property type="match status" value="2"/>
</dbReference>
<dbReference type="PANTHER" id="PTHR43788:SF8">
    <property type="entry name" value="DNA-BINDING PROTEIN SMUBP-2"/>
    <property type="match status" value="1"/>
</dbReference>
<dbReference type="OrthoDB" id="9757917at2"/>
<gene>
    <name evidence="8" type="ORF">Q75_07280</name>
</gene>
<dbReference type="AlphaFoldDB" id="A0A147K903"/>
<protein>
    <submittedName>
        <fullName evidence="8">DNA helicase</fullName>
    </submittedName>
</protein>
<evidence type="ECO:0000256" key="2">
    <source>
        <dbReference type="ARBA" id="ARBA00022741"/>
    </source>
</evidence>
<keyword evidence="3" id="KW-0378">Hydrolase</keyword>
<evidence type="ECO:0000259" key="7">
    <source>
        <dbReference type="Pfam" id="PF13087"/>
    </source>
</evidence>
<keyword evidence="9" id="KW-1185">Reference proteome</keyword>
<reference evidence="8 9" key="1">
    <citation type="journal article" date="2016" name="Front. Microbiol.">
        <title>Microevolution Analysis of Bacillus coahuilensis Unveils Differences in Phosphorus Acquisition Strategies and Their Regulation.</title>
        <authorList>
            <person name="Gomez-Lunar Z."/>
            <person name="Hernandez-Gonzalez I."/>
            <person name="Rodriguez-Torres M.D."/>
            <person name="Souza V."/>
            <person name="Olmedo-Alvarez G."/>
        </authorList>
    </citation>
    <scope>NUCLEOTIDE SEQUENCE [LARGE SCALE GENOMIC DNA]</scope>
    <source>
        <strain evidence="9">p1.1.43</strain>
    </source>
</reference>
<evidence type="ECO:0000313" key="8">
    <source>
        <dbReference type="EMBL" id="KUP06750.1"/>
    </source>
</evidence>
<dbReference type="PANTHER" id="PTHR43788">
    <property type="entry name" value="DNA2/NAM7 HELICASE FAMILY MEMBER"/>
    <property type="match status" value="1"/>
</dbReference>
<sequence length="743" mass="85538">MLSSKKYISLWQKSIAIEISQLKKFGSNQYVLLNGRLYASNEDGYTYYFDTLYSLFIPIGSSVKVHWGHNEMDGRVLSSEGTSLILVVDDFIGDSVSEAKLQHAPWELLEQLSERLEDIKEVKKKRLRIKHLMNPDFPQTHPTNFTSTIHELVLRSKYNPITFVWGPPGTGKTYTLARTAANHYFKGKSVLVLSHSNQAVDVLMAEISGFVRRKKRWKSGDILRYGNKVSEDVSKQEELSTHQYLRNKFPSDLMKKEQLLSERIGLKKDLQNSFSHKDMSQLLEIEKQITTLLEKIKRKELEAISEAKIVGVTIAKATTDSSIYDREYDIVIVDESSMAYIPQIAFGVTLGRRSIISGDFKQLPPIAASRHELVNEWLKDDIYHKAGVTFVENGQLHPHLLLLNEQRRMHPDISSFTNQFIYGNRVKDHKSVVSNRNELVTIAPFPNRASIMINTTNAYDFTFYDKASKSKINLWNLLHSLQLLIEANEAGHRSIGYISPYRAQAYYMDLLLNEFFRNEKQNGEMMSATVHRFQGSERDVIIFDSVDSYPNKRPGMLLTGNESERLLNVAMTRARAKFIHVTDYNFFKKVNVRGIYQNLLDHQLFHHQQVDPSEIGRWIHSQKPNLQWMHAKKTNLVQQDILQAKHNITVALPSKTIYSADLMANLTLRNVPLELFSKTNIEWLRSNHFLEKDVSFPFILIDQTILWLGIPIEAKTRNSPPFVAIRLVSPGISNMLYKQFKDA</sequence>
<accession>A0A147K903</accession>
<dbReference type="GO" id="GO:0016787">
    <property type="term" value="F:hydrolase activity"/>
    <property type="evidence" value="ECO:0007669"/>
    <property type="project" value="UniProtKB-KW"/>
</dbReference>
<evidence type="ECO:0000313" key="9">
    <source>
        <dbReference type="Proteomes" id="UP000074108"/>
    </source>
</evidence>
<evidence type="ECO:0000256" key="4">
    <source>
        <dbReference type="ARBA" id="ARBA00022806"/>
    </source>
</evidence>
<dbReference type="GO" id="GO:0005524">
    <property type="term" value="F:ATP binding"/>
    <property type="evidence" value="ECO:0007669"/>
    <property type="project" value="UniProtKB-KW"/>
</dbReference>
<dbReference type="GO" id="GO:0043139">
    <property type="term" value="F:5'-3' DNA helicase activity"/>
    <property type="evidence" value="ECO:0007669"/>
    <property type="project" value="TreeGrafter"/>
</dbReference>
<evidence type="ECO:0000256" key="1">
    <source>
        <dbReference type="ARBA" id="ARBA00007913"/>
    </source>
</evidence>
<name>A0A147K903_9BACI</name>
<organism evidence="8 9">
    <name type="scientific">Bacillus coahuilensis p1.1.43</name>
    <dbReference type="NCBI Taxonomy" id="1150625"/>
    <lineage>
        <taxon>Bacteria</taxon>
        <taxon>Bacillati</taxon>
        <taxon>Bacillota</taxon>
        <taxon>Bacilli</taxon>
        <taxon>Bacillales</taxon>
        <taxon>Bacillaceae</taxon>
        <taxon>Bacillus</taxon>
    </lineage>
</organism>
<dbReference type="STRING" id="1150625.Q75_07280"/>
<dbReference type="RefSeq" id="WP_059350917.1">
    <property type="nucleotide sequence ID" value="NZ_LDYG01000027.1"/>
</dbReference>
<dbReference type="Pfam" id="PF13086">
    <property type="entry name" value="AAA_11"/>
    <property type="match status" value="1"/>
</dbReference>
<dbReference type="InterPro" id="IPR041677">
    <property type="entry name" value="DNA2/NAM7_AAA_11"/>
</dbReference>
<dbReference type="PATRIC" id="fig|1150625.3.peg.1529"/>
<dbReference type="InterPro" id="IPR041679">
    <property type="entry name" value="DNA2/NAM7-like_C"/>
</dbReference>
<comment type="similarity">
    <text evidence="1">Belongs to the DNA2/NAM7 helicase family.</text>
</comment>
<proteinExistence type="inferred from homology"/>
<dbReference type="InterPro" id="IPR047187">
    <property type="entry name" value="SF1_C_Upf1"/>
</dbReference>
<evidence type="ECO:0000259" key="6">
    <source>
        <dbReference type="Pfam" id="PF13086"/>
    </source>
</evidence>
<feature type="domain" description="DNA2/NAM7 helicase-like C-terminal" evidence="7">
    <location>
        <begin position="399"/>
        <end position="583"/>
    </location>
</feature>